<sequence length="162" mass="17928">MRNRVMMMGPIGAGKTTLTNALLETESSATKTQTLSYRDWIVDTPGEYMENPYYYKTIMATALEVTHLIFLFDATSAKLTFPPGFSQGFTKLPIGVITKSDHPEANVERAIRILRMALPKGPIVVTSAVTRKGLEHIKELVACSTTQAMKDYAESHSSEILI</sequence>
<dbReference type="EMBL" id="JBHSEF010000023">
    <property type="protein sequence ID" value="MFC4355509.1"/>
    <property type="molecule type" value="Genomic_DNA"/>
</dbReference>
<dbReference type="Gene3D" id="3.40.50.300">
    <property type="entry name" value="P-loop containing nucleotide triphosphate hydrolases"/>
    <property type="match status" value="1"/>
</dbReference>
<proteinExistence type="inferred from homology"/>
<protein>
    <submittedName>
        <fullName evidence="2">EutP/PduV family microcompartment system protein</fullName>
    </submittedName>
</protein>
<name>A0ABV8UWU6_9BACL</name>
<keyword evidence="3" id="KW-1185">Reference proteome</keyword>
<dbReference type="PANTHER" id="PTHR40453:SF1">
    <property type="entry name" value="PROTEIN YOEF"/>
    <property type="match status" value="1"/>
</dbReference>
<dbReference type="PANTHER" id="PTHR40453">
    <property type="entry name" value="PROTEIN YOEF"/>
    <property type="match status" value="1"/>
</dbReference>
<comment type="caution">
    <text evidence="2">The sequence shown here is derived from an EMBL/GenBank/DDBJ whole genome shotgun (WGS) entry which is preliminary data.</text>
</comment>
<dbReference type="SUPFAM" id="SSF52540">
    <property type="entry name" value="P-loop containing nucleoside triphosphate hydrolases"/>
    <property type="match status" value="1"/>
</dbReference>
<evidence type="ECO:0000313" key="2">
    <source>
        <dbReference type="EMBL" id="MFC4355509.1"/>
    </source>
</evidence>
<keyword evidence="1" id="KW-0547">Nucleotide-binding</keyword>
<dbReference type="Proteomes" id="UP001595733">
    <property type="component" value="Unassembled WGS sequence"/>
</dbReference>
<gene>
    <name evidence="2" type="ORF">ACFO0S_10645</name>
</gene>
<dbReference type="InterPro" id="IPR027417">
    <property type="entry name" value="P-loop_NTPase"/>
</dbReference>
<organism evidence="2 3">
    <name type="scientific">Chryseomicrobium palamuruense</name>
    <dbReference type="NCBI Taxonomy" id="682973"/>
    <lineage>
        <taxon>Bacteria</taxon>
        <taxon>Bacillati</taxon>
        <taxon>Bacillota</taxon>
        <taxon>Bacilli</taxon>
        <taxon>Bacillales</taxon>
        <taxon>Caryophanaceae</taxon>
        <taxon>Chryseomicrobium</taxon>
    </lineage>
</organism>
<accession>A0ABV8UWU6</accession>
<dbReference type="InterPro" id="IPR012381">
    <property type="entry name" value="EutP_PduV"/>
</dbReference>
<evidence type="ECO:0000256" key="1">
    <source>
        <dbReference type="PIRNR" id="PIRNR036409"/>
    </source>
</evidence>
<dbReference type="Pfam" id="PF10662">
    <property type="entry name" value="PduV-EutP"/>
    <property type="match status" value="1"/>
</dbReference>
<reference evidence="3" key="1">
    <citation type="journal article" date="2019" name="Int. J. Syst. Evol. Microbiol.">
        <title>The Global Catalogue of Microorganisms (GCM) 10K type strain sequencing project: providing services to taxonomists for standard genome sequencing and annotation.</title>
        <authorList>
            <consortium name="The Broad Institute Genomics Platform"/>
            <consortium name="The Broad Institute Genome Sequencing Center for Infectious Disease"/>
            <person name="Wu L."/>
            <person name="Ma J."/>
        </authorList>
    </citation>
    <scope>NUCLEOTIDE SEQUENCE [LARGE SCALE GENOMIC DNA]</scope>
    <source>
        <strain evidence="3">CCUG 50353</strain>
    </source>
</reference>
<dbReference type="PIRSF" id="PIRSF036409">
    <property type="entry name" value="EutP_PduV"/>
    <property type="match status" value="1"/>
</dbReference>
<dbReference type="RefSeq" id="WP_378142009.1">
    <property type="nucleotide sequence ID" value="NZ_JBHSEF010000023.1"/>
</dbReference>
<dbReference type="CDD" id="cd00882">
    <property type="entry name" value="Ras_like_GTPase"/>
    <property type="match status" value="1"/>
</dbReference>
<evidence type="ECO:0000313" key="3">
    <source>
        <dbReference type="Proteomes" id="UP001595733"/>
    </source>
</evidence>
<comment type="similarity">
    <text evidence="1">Belongs to the EutP/PduV family.</text>
</comment>